<keyword evidence="9" id="KW-1185">Reference proteome</keyword>
<reference evidence="8 9" key="1">
    <citation type="submission" date="2019-02" db="EMBL/GenBank/DDBJ databases">
        <title>Pedobacter sp. RP-3-8 sp. nov., isolated from Arctic soil.</title>
        <authorList>
            <person name="Dahal R.H."/>
        </authorList>
    </citation>
    <scope>NUCLEOTIDE SEQUENCE [LARGE SCALE GENOMIC DNA]</scope>
    <source>
        <strain evidence="8 9">RP-3-8</strain>
    </source>
</reference>
<feature type="chain" id="PRO_5021023059" evidence="6">
    <location>
        <begin position="24"/>
        <end position="667"/>
    </location>
</feature>
<dbReference type="OrthoDB" id="668499at2"/>
<proteinExistence type="predicted"/>
<feature type="signal peptide" evidence="6">
    <location>
        <begin position="1"/>
        <end position="23"/>
    </location>
</feature>
<dbReference type="Proteomes" id="UP000291117">
    <property type="component" value="Unassembled WGS sequence"/>
</dbReference>
<keyword evidence="1" id="KW-0004">4Fe-4S</keyword>
<keyword evidence="5" id="KW-0411">Iron-sulfur</keyword>
<gene>
    <name evidence="8" type="ORF">EZ444_24630</name>
</gene>
<evidence type="ECO:0000256" key="4">
    <source>
        <dbReference type="ARBA" id="ARBA00023004"/>
    </source>
</evidence>
<dbReference type="Pfam" id="PF25275">
    <property type="entry name" value="Golvesin_C"/>
    <property type="match status" value="1"/>
</dbReference>
<dbReference type="InterPro" id="IPR036188">
    <property type="entry name" value="FAD/NAD-bd_sf"/>
</dbReference>
<keyword evidence="2" id="KW-0479">Metal-binding</keyword>
<evidence type="ECO:0000256" key="5">
    <source>
        <dbReference type="ARBA" id="ARBA00023014"/>
    </source>
</evidence>
<keyword evidence="4" id="KW-0408">Iron</keyword>
<dbReference type="InterPro" id="IPR039650">
    <property type="entry name" value="HdrA-like"/>
</dbReference>
<keyword evidence="3" id="KW-0560">Oxidoreductase</keyword>
<dbReference type="InterPro" id="IPR033803">
    <property type="entry name" value="CBD-like_Golvesin-Xly"/>
</dbReference>
<dbReference type="AlphaFoldDB" id="A0A4R0MIT3"/>
<evidence type="ECO:0000256" key="2">
    <source>
        <dbReference type="ARBA" id="ARBA00022723"/>
    </source>
</evidence>
<dbReference type="SUPFAM" id="SSF51905">
    <property type="entry name" value="FAD/NAD(P)-binding domain"/>
    <property type="match status" value="1"/>
</dbReference>
<sequence>MKNILLYLLIPILIGSLLQPSLAQQPTKKDYDICIYGGTSSGVIAAYTAAKLGKSVLLIEPGKHLGGMSSGGLGLTDIGNKYAISGLALDFYRRIGQHYGKFEQWVFEPHVAENLFLDYIKRAKVEVLYQNRLAVVTRNGTLISEITLESTNKSMPNNKVKAKMFIDCSYEGDLMAKAGVSYTVGREANDLYKETFNGVQFMKGHQMLEGIDPYKTPGDASSGLLWGINPGVLEKDGTGDEKVQAYNFRICLTNKKDNLIPIAKPENYQPERYELLLRQMKKRPWKSLQDGFIWSGMPNGKTDINNRNGFSTDMIGMNWEYPDADYQKRAEIWKAHVDYTKGLLYFVGNDPRVDSHIRAELNQWGYPKDEYTDMGNWSHQLYVREARRMKGELVMTQHHCQGKETVTDGVGMAAYTMDSHNCDRLVVNGMVKNEGNVEEGGFGPYPISYRAIVPKETEVSNLLVPVCLSASHIAYGSIRMEPVFMVLGQSSAMAAVQAIDQKLSVQQVDVAQVQALLKTNPLADGSSPEILVDNSDVLKVEKNGNWTIHKYGGYGPDYFIADTVSQYPKSIRYKPEVSKKGKYELYIYYPKLKSAAQSTLVHVYDGSRIKEVLIKDAEVKVVGQTSGEWVSLGTYSLDVGRKAYVEILAKGSDGAVVADALLLVPAK</sequence>
<evidence type="ECO:0000259" key="7">
    <source>
        <dbReference type="Pfam" id="PF25275"/>
    </source>
</evidence>
<keyword evidence="6" id="KW-0732">Signal</keyword>
<dbReference type="RefSeq" id="WP_131612384.1">
    <property type="nucleotide sequence ID" value="NZ_SJSM01000030.1"/>
</dbReference>
<dbReference type="PANTHER" id="PTHR43498:SF1">
    <property type="entry name" value="COB--COM HETERODISULFIDE REDUCTASE IRON-SULFUR SUBUNIT A"/>
    <property type="match status" value="1"/>
</dbReference>
<evidence type="ECO:0000256" key="3">
    <source>
        <dbReference type="ARBA" id="ARBA00023002"/>
    </source>
</evidence>
<dbReference type="PANTHER" id="PTHR43498">
    <property type="entry name" value="FERREDOXIN:COB-COM HETERODISULFIDE REDUCTASE SUBUNIT A"/>
    <property type="match status" value="1"/>
</dbReference>
<organism evidence="8 9">
    <name type="scientific">Pedobacter hiemivivus</name>
    <dbReference type="NCBI Taxonomy" id="2530454"/>
    <lineage>
        <taxon>Bacteria</taxon>
        <taxon>Pseudomonadati</taxon>
        <taxon>Bacteroidota</taxon>
        <taxon>Sphingobacteriia</taxon>
        <taxon>Sphingobacteriales</taxon>
        <taxon>Sphingobacteriaceae</taxon>
        <taxon>Pedobacter</taxon>
    </lineage>
</organism>
<name>A0A4R0MIT3_9SPHI</name>
<comment type="caution">
    <text evidence="8">The sequence shown here is derived from an EMBL/GenBank/DDBJ whole genome shotgun (WGS) entry which is preliminary data.</text>
</comment>
<feature type="domain" description="Golvesin/Xly CBD-like" evidence="7">
    <location>
        <begin position="530"/>
        <end position="663"/>
    </location>
</feature>
<dbReference type="Gene3D" id="3.50.50.60">
    <property type="entry name" value="FAD/NAD(P)-binding domain"/>
    <property type="match status" value="1"/>
</dbReference>
<protein>
    <submittedName>
        <fullName evidence="8">FAD-dependent oxidoreductase</fullName>
    </submittedName>
</protein>
<dbReference type="GO" id="GO:0016491">
    <property type="term" value="F:oxidoreductase activity"/>
    <property type="evidence" value="ECO:0007669"/>
    <property type="project" value="UniProtKB-KW"/>
</dbReference>
<dbReference type="GO" id="GO:0051539">
    <property type="term" value="F:4 iron, 4 sulfur cluster binding"/>
    <property type="evidence" value="ECO:0007669"/>
    <property type="project" value="UniProtKB-KW"/>
</dbReference>
<evidence type="ECO:0000256" key="1">
    <source>
        <dbReference type="ARBA" id="ARBA00022485"/>
    </source>
</evidence>
<dbReference type="Pfam" id="PF12831">
    <property type="entry name" value="FAD_oxidored"/>
    <property type="match status" value="1"/>
</dbReference>
<evidence type="ECO:0000313" key="9">
    <source>
        <dbReference type="Proteomes" id="UP000291117"/>
    </source>
</evidence>
<evidence type="ECO:0000256" key="6">
    <source>
        <dbReference type="SAM" id="SignalP"/>
    </source>
</evidence>
<dbReference type="GO" id="GO:0046872">
    <property type="term" value="F:metal ion binding"/>
    <property type="evidence" value="ECO:0007669"/>
    <property type="project" value="UniProtKB-KW"/>
</dbReference>
<evidence type="ECO:0000313" key="8">
    <source>
        <dbReference type="EMBL" id="TCC85844.1"/>
    </source>
</evidence>
<dbReference type="EMBL" id="SJSM01000030">
    <property type="protein sequence ID" value="TCC85844.1"/>
    <property type="molecule type" value="Genomic_DNA"/>
</dbReference>
<accession>A0A4R0MIT3</accession>